<evidence type="ECO:0008006" key="4">
    <source>
        <dbReference type="Google" id="ProtNLM"/>
    </source>
</evidence>
<name>A0A6P1W6D4_9BACT</name>
<organism evidence="2 3">
    <name type="scientific">Spirosoma endbachense</name>
    <dbReference type="NCBI Taxonomy" id="2666025"/>
    <lineage>
        <taxon>Bacteria</taxon>
        <taxon>Pseudomonadati</taxon>
        <taxon>Bacteroidota</taxon>
        <taxon>Cytophagia</taxon>
        <taxon>Cytophagales</taxon>
        <taxon>Cytophagaceae</taxon>
        <taxon>Spirosoma</taxon>
    </lineage>
</organism>
<reference evidence="2 3" key="1">
    <citation type="submission" date="2019-11" db="EMBL/GenBank/DDBJ databases">
        <title>Spirosoma endbachense sp. nov., isolated from a natural salt meadow.</title>
        <authorList>
            <person name="Rojas J."/>
            <person name="Ambika Manirajan B."/>
            <person name="Ratering S."/>
            <person name="Suarez C."/>
            <person name="Geissler-Plaum R."/>
            <person name="Schnell S."/>
        </authorList>
    </citation>
    <scope>NUCLEOTIDE SEQUENCE [LARGE SCALE GENOMIC DNA]</scope>
    <source>
        <strain evidence="2 3">I-24</strain>
    </source>
</reference>
<dbReference type="Gene3D" id="2.60.120.260">
    <property type="entry name" value="Galactose-binding domain-like"/>
    <property type="match status" value="1"/>
</dbReference>
<feature type="transmembrane region" description="Helical" evidence="1">
    <location>
        <begin position="12"/>
        <end position="31"/>
    </location>
</feature>
<sequence>MLNTCISLFYKIWGYLFMGLYLVLLLGNQRAVGQCTYLSNTDFEDTQIAGSTFQIFNQSTGIISPWKTTASDGAQEVRRSGFNGIPSYAGNQFIELNANIAATTYQNFTAPGGTTFTLNFAHRGRNGTDVMNVSIGSPSPTSIASGTALTGTTYLNLGNFSDGNTAWGYYTVSFTLPTGVAGDAFSIRFTSVSATGGNTSFGNFLDAISIADLAPALSGSRSVTLTCPTTTTNLNSFTATNQPGGTIRTWHTGAVATNANKIADVTAVGPGTYYAAFYNSIKLCYGGTTAVTVNGPTGVPTAPTVVLTQPVCLLPTGTITVAAPLGANLTYSIDGTNYVSLPIFAGLASGTYAVRVRNGTSSLCTSSSTSATINAPLLSPAAPTASVTVQPSCTLATGTITITAPTGLGLTYSLDGSTYTNTTGGFTGLSPGIYSETVKNIAGCISPATSLTVNAQPPTPTVTLSSATICAGSSTTLTVGGCDGGIIKWGSGDNTISLLVTPVVTTVYSATCTAVSGCTATSSTTITVRPTPTYNEQPTINPATCLGAAANSDAHITLVKLENTERADIVAGGTYTGGPTYMAASNQLVSGGTSSFSNLPNPTTHQPYTIRLFGAAGTCFIDVLATLDPADCQCSGTACPQVSMNY</sequence>
<dbReference type="AlphaFoldDB" id="A0A6P1W6D4"/>
<keyword evidence="1" id="KW-1133">Transmembrane helix</keyword>
<evidence type="ECO:0000313" key="3">
    <source>
        <dbReference type="Proteomes" id="UP000464577"/>
    </source>
</evidence>
<protein>
    <recommendedName>
        <fullName evidence="4">DUF642 domain-containing protein</fullName>
    </recommendedName>
</protein>
<proteinExistence type="predicted"/>
<dbReference type="RefSeq" id="WP_162391289.1">
    <property type="nucleotide sequence ID" value="NZ_CP045997.1"/>
</dbReference>
<dbReference type="Proteomes" id="UP000464577">
    <property type="component" value="Chromosome"/>
</dbReference>
<keyword evidence="1" id="KW-0472">Membrane</keyword>
<keyword evidence="3" id="KW-1185">Reference proteome</keyword>
<keyword evidence="1" id="KW-0812">Transmembrane</keyword>
<accession>A0A6P1W6D4</accession>
<evidence type="ECO:0000256" key="1">
    <source>
        <dbReference type="SAM" id="Phobius"/>
    </source>
</evidence>
<evidence type="ECO:0000313" key="2">
    <source>
        <dbReference type="EMBL" id="QHW00894.1"/>
    </source>
</evidence>
<dbReference type="EMBL" id="CP045997">
    <property type="protein sequence ID" value="QHW00894.1"/>
    <property type="molecule type" value="Genomic_DNA"/>
</dbReference>
<gene>
    <name evidence="2" type="ORF">GJR95_40285</name>
</gene>
<dbReference type="KEGG" id="senf:GJR95_40285"/>